<proteinExistence type="predicted"/>
<dbReference type="Proteomes" id="UP000235023">
    <property type="component" value="Unassembled WGS sequence"/>
</dbReference>
<evidence type="ECO:0000313" key="3">
    <source>
        <dbReference type="Proteomes" id="UP000235023"/>
    </source>
</evidence>
<keyword evidence="1" id="KW-0472">Membrane</keyword>
<evidence type="ECO:0000256" key="1">
    <source>
        <dbReference type="SAM" id="Phobius"/>
    </source>
</evidence>
<dbReference type="EMBL" id="KZ559524">
    <property type="protein sequence ID" value="PLN82808.1"/>
    <property type="molecule type" value="Genomic_DNA"/>
</dbReference>
<reference evidence="3" key="1">
    <citation type="submission" date="2017-12" db="EMBL/GenBank/DDBJ databases">
        <authorList>
            <consortium name="DOE Joint Genome Institute"/>
            <person name="Mondo S.J."/>
            <person name="Kjaerbolling I."/>
            <person name="Vesth T.C."/>
            <person name="Frisvad J.C."/>
            <person name="Nybo J.L."/>
            <person name="Theobald S."/>
            <person name="Kuo A."/>
            <person name="Bowyer P."/>
            <person name="Matsuda Y."/>
            <person name="Lyhne E.K."/>
            <person name="Kogle M.E."/>
            <person name="Clum A."/>
            <person name="Lipzen A."/>
            <person name="Salamov A."/>
            <person name="Ngan C.Y."/>
            <person name="Daum C."/>
            <person name="Chiniquy J."/>
            <person name="Barry K."/>
            <person name="LaButti K."/>
            <person name="Haridas S."/>
            <person name="Simmons B.A."/>
            <person name="Magnuson J.K."/>
            <person name="Mortensen U.H."/>
            <person name="Larsen T.O."/>
            <person name="Grigoriev I.V."/>
            <person name="Baker S.E."/>
            <person name="Andersen M.R."/>
            <person name="Nordberg H.P."/>
            <person name="Cantor M.N."/>
            <person name="Hua S.X."/>
        </authorList>
    </citation>
    <scope>NUCLEOTIDE SEQUENCE [LARGE SCALE GENOMIC DNA]</scope>
    <source>
        <strain evidence="3">IBT 19404</strain>
    </source>
</reference>
<feature type="transmembrane region" description="Helical" evidence="1">
    <location>
        <begin position="128"/>
        <end position="148"/>
    </location>
</feature>
<gene>
    <name evidence="2" type="ORF">BDW42DRAFT_75143</name>
</gene>
<keyword evidence="3" id="KW-1185">Reference proteome</keyword>
<accession>A0A2J5HZL4</accession>
<organism evidence="2 3">
    <name type="scientific">Aspergillus taichungensis</name>
    <dbReference type="NCBI Taxonomy" id="482145"/>
    <lineage>
        <taxon>Eukaryota</taxon>
        <taxon>Fungi</taxon>
        <taxon>Dikarya</taxon>
        <taxon>Ascomycota</taxon>
        <taxon>Pezizomycotina</taxon>
        <taxon>Eurotiomycetes</taxon>
        <taxon>Eurotiomycetidae</taxon>
        <taxon>Eurotiales</taxon>
        <taxon>Aspergillaceae</taxon>
        <taxon>Aspergillus</taxon>
        <taxon>Aspergillus subgen. Circumdati</taxon>
    </lineage>
</organism>
<evidence type="ECO:0000313" key="2">
    <source>
        <dbReference type="EMBL" id="PLN82808.1"/>
    </source>
</evidence>
<keyword evidence="1" id="KW-0812">Transmembrane</keyword>
<dbReference type="AlphaFoldDB" id="A0A2J5HZL4"/>
<protein>
    <submittedName>
        <fullName evidence="2">Uncharacterized protein</fullName>
    </submittedName>
</protein>
<sequence length="190" mass="20910">MSPLDRGSRIARVCFMLQVAPADWGSIVVRLTPDVGRDRTSDMGAGGSSSNTQLRRRRALIRLPYLDILPRAAILLPRVITLPPRAVILPLRCNTSSNRPRRRRTVDALVPGKRILFSFSFLSPRGDLVSPSLLFVALSLTPMFLVWLRSAVASSVRRPANAALTASSAVRCAERNILPSMSERTTSMKC</sequence>
<name>A0A2J5HZL4_9EURO</name>
<keyword evidence="1" id="KW-1133">Transmembrane helix</keyword>